<feature type="transmembrane region" description="Helical" evidence="17">
    <location>
        <begin position="68"/>
        <end position="86"/>
    </location>
</feature>
<keyword evidence="13" id="KW-0411">Iron-sulfur</keyword>
<dbReference type="PANTHER" id="PTHR24421">
    <property type="entry name" value="NITRATE/NITRITE SENSOR PROTEIN NARX-RELATED"/>
    <property type="match status" value="1"/>
</dbReference>
<gene>
    <name evidence="19" type="ORF">Pro02_27770</name>
</gene>
<reference evidence="19" key="1">
    <citation type="submission" date="2021-01" db="EMBL/GenBank/DDBJ databases">
        <title>Whole genome shotgun sequence of Planobispora rosea NBRC 15558.</title>
        <authorList>
            <person name="Komaki H."/>
            <person name="Tamura T."/>
        </authorList>
    </citation>
    <scope>NUCLEOTIDE SEQUENCE</scope>
    <source>
        <strain evidence="19">NBRC 15558</strain>
    </source>
</reference>
<keyword evidence="17" id="KW-1133">Transmembrane helix</keyword>
<proteinExistence type="predicted"/>
<dbReference type="GO" id="GO:0046983">
    <property type="term" value="F:protein dimerization activity"/>
    <property type="evidence" value="ECO:0007669"/>
    <property type="project" value="InterPro"/>
</dbReference>
<evidence type="ECO:0000256" key="8">
    <source>
        <dbReference type="ARBA" id="ARBA00022679"/>
    </source>
</evidence>
<evidence type="ECO:0000256" key="16">
    <source>
        <dbReference type="SAM" id="Coils"/>
    </source>
</evidence>
<keyword evidence="7" id="KW-0963">Cytoplasm</keyword>
<keyword evidence="9" id="KW-0479">Metal-binding</keyword>
<comment type="function">
    <text evidence="14">Member of the two-component regulatory system NreB/NreC involved in the control of dissimilatory nitrate/nitrite reduction in response to oxygen. NreB functions as a direct oxygen sensor histidine kinase which is autophosphorylated, in the absence of oxygen, probably at the conserved histidine residue, and transfers its phosphate group probably to a conserved aspartate residue of NreC. NreB/NreC activates the expression of the nitrate (narGHJI) and nitrite (nir) reductase operons, as well as the putative nitrate transporter gene narT.</text>
</comment>
<dbReference type="InterPro" id="IPR011712">
    <property type="entry name" value="Sig_transdc_His_kin_sub3_dim/P"/>
</dbReference>
<evidence type="ECO:0000256" key="15">
    <source>
        <dbReference type="ARBA" id="ARBA00030800"/>
    </source>
</evidence>
<sequence length="434" mass="45712">MLRMLRVHDWDRAWRALPLCLLVVATVIAVADSSAPPYDRVVTVALAAVVAVWHWWMVLAHPEWPERALAPMAVYFTGLVALTWALSSRHPAYGLLVLACFPTAFATLPGRYAYLGVAVTAFVAVDGPSSLLNSRSPWLIASALTGAVLAAFIGWSIRALEAEVERRRAANRALESANQALENANQALESANLRLALLGEENAELQGRLLAAARQTGVTGERGRLAREIHDTVAQGLAGIVTQLEAAEEAANDAGAVRRRLAVARSLARESLTEVRRSLDDMRPGPLAESKLPEALSSLVSGWSAANELPATLTVTGTARLLHPEVEVAVYRAVQEALANVARHAGAGKTGVTLSYMEDVVVADIRDDGVGFTPLAPAGTGGGAGTSGGFGLTAMRQRVVRLAGNVEVESAPGQGTAISVTIPAIPAAAERETT</sequence>
<keyword evidence="8" id="KW-0808">Transferase</keyword>
<dbReference type="AlphaFoldDB" id="A0A8J3S3K1"/>
<feature type="transmembrane region" description="Helical" evidence="17">
    <location>
        <begin position="113"/>
        <end position="132"/>
    </location>
</feature>
<evidence type="ECO:0000256" key="12">
    <source>
        <dbReference type="ARBA" id="ARBA00023012"/>
    </source>
</evidence>
<keyword evidence="20" id="KW-1185">Reference proteome</keyword>
<evidence type="ECO:0000256" key="13">
    <source>
        <dbReference type="ARBA" id="ARBA00023014"/>
    </source>
</evidence>
<evidence type="ECO:0000256" key="5">
    <source>
        <dbReference type="ARBA" id="ARBA00017322"/>
    </source>
</evidence>
<dbReference type="GO" id="GO:0000155">
    <property type="term" value="F:phosphorelay sensor kinase activity"/>
    <property type="evidence" value="ECO:0007669"/>
    <property type="project" value="InterPro"/>
</dbReference>
<keyword evidence="16" id="KW-0175">Coiled coil</keyword>
<keyword evidence="10 19" id="KW-0418">Kinase</keyword>
<organism evidence="19 20">
    <name type="scientific">Planobispora rosea</name>
    <dbReference type="NCBI Taxonomy" id="35762"/>
    <lineage>
        <taxon>Bacteria</taxon>
        <taxon>Bacillati</taxon>
        <taxon>Actinomycetota</taxon>
        <taxon>Actinomycetes</taxon>
        <taxon>Streptosporangiales</taxon>
        <taxon>Streptosporangiaceae</taxon>
        <taxon>Planobispora</taxon>
    </lineage>
</organism>
<comment type="cofactor">
    <cofactor evidence="2">
        <name>[4Fe-4S] cluster</name>
        <dbReference type="ChEBI" id="CHEBI:49883"/>
    </cofactor>
</comment>
<keyword evidence="6" id="KW-0004">4Fe-4S</keyword>
<dbReference type="Proteomes" id="UP000655044">
    <property type="component" value="Unassembled WGS sequence"/>
</dbReference>
<evidence type="ECO:0000256" key="11">
    <source>
        <dbReference type="ARBA" id="ARBA00023004"/>
    </source>
</evidence>
<dbReference type="SUPFAM" id="SSF55874">
    <property type="entry name" value="ATPase domain of HSP90 chaperone/DNA topoisomerase II/histidine kinase"/>
    <property type="match status" value="1"/>
</dbReference>
<dbReference type="InterPro" id="IPR004358">
    <property type="entry name" value="Sig_transdc_His_kin-like_C"/>
</dbReference>
<comment type="caution">
    <text evidence="19">The sequence shown here is derived from an EMBL/GenBank/DDBJ whole genome shotgun (WGS) entry which is preliminary data.</text>
</comment>
<name>A0A8J3S3K1_PLARO</name>
<dbReference type="PRINTS" id="PR00344">
    <property type="entry name" value="BCTRLSENSOR"/>
</dbReference>
<evidence type="ECO:0000256" key="7">
    <source>
        <dbReference type="ARBA" id="ARBA00022490"/>
    </source>
</evidence>
<evidence type="ECO:0000313" key="19">
    <source>
        <dbReference type="EMBL" id="GIH84369.1"/>
    </source>
</evidence>
<dbReference type="OrthoDB" id="144293at2"/>
<evidence type="ECO:0000313" key="20">
    <source>
        <dbReference type="Proteomes" id="UP000655044"/>
    </source>
</evidence>
<feature type="domain" description="Histidine kinase" evidence="18">
    <location>
        <begin position="330"/>
        <end position="426"/>
    </location>
</feature>
<accession>A0A8J3S3K1</accession>
<keyword evidence="17" id="KW-0812">Transmembrane</keyword>
<dbReference type="GO" id="GO:0046872">
    <property type="term" value="F:metal ion binding"/>
    <property type="evidence" value="ECO:0007669"/>
    <property type="project" value="UniProtKB-KW"/>
</dbReference>
<feature type="coiled-coil region" evidence="16">
    <location>
        <begin position="157"/>
        <end position="208"/>
    </location>
</feature>
<feature type="transmembrane region" description="Helical" evidence="17">
    <location>
        <begin position="41"/>
        <end position="61"/>
    </location>
</feature>
<evidence type="ECO:0000256" key="10">
    <source>
        <dbReference type="ARBA" id="ARBA00022777"/>
    </source>
</evidence>
<dbReference type="GO" id="GO:0016020">
    <property type="term" value="C:membrane"/>
    <property type="evidence" value="ECO:0007669"/>
    <property type="project" value="InterPro"/>
</dbReference>
<dbReference type="Pfam" id="PF07730">
    <property type="entry name" value="HisKA_3"/>
    <property type="match status" value="1"/>
</dbReference>
<evidence type="ECO:0000256" key="3">
    <source>
        <dbReference type="ARBA" id="ARBA00004496"/>
    </source>
</evidence>
<protein>
    <recommendedName>
        <fullName evidence="5">Oxygen sensor histidine kinase NreB</fullName>
        <ecNumber evidence="4">2.7.13.3</ecNumber>
    </recommendedName>
    <alternativeName>
        <fullName evidence="15">Nitrogen regulation protein B</fullName>
    </alternativeName>
</protein>
<dbReference type="PANTHER" id="PTHR24421:SF62">
    <property type="entry name" value="SENSORY TRANSDUCTION HISTIDINE KINASE"/>
    <property type="match status" value="1"/>
</dbReference>
<comment type="catalytic activity">
    <reaction evidence="1">
        <text>ATP + protein L-histidine = ADP + protein N-phospho-L-histidine.</text>
        <dbReference type="EC" id="2.7.13.3"/>
    </reaction>
</comment>
<evidence type="ECO:0000256" key="9">
    <source>
        <dbReference type="ARBA" id="ARBA00022723"/>
    </source>
</evidence>
<evidence type="ECO:0000259" key="18">
    <source>
        <dbReference type="PROSITE" id="PS50109"/>
    </source>
</evidence>
<feature type="transmembrane region" description="Helical" evidence="17">
    <location>
        <begin position="138"/>
        <end position="157"/>
    </location>
</feature>
<dbReference type="InterPro" id="IPR003594">
    <property type="entry name" value="HATPase_dom"/>
</dbReference>
<dbReference type="SMART" id="SM00387">
    <property type="entry name" value="HATPase_c"/>
    <property type="match status" value="1"/>
</dbReference>
<dbReference type="Pfam" id="PF02518">
    <property type="entry name" value="HATPase_c"/>
    <property type="match status" value="1"/>
</dbReference>
<evidence type="ECO:0000256" key="1">
    <source>
        <dbReference type="ARBA" id="ARBA00000085"/>
    </source>
</evidence>
<dbReference type="PIRSF" id="PIRSF037434">
    <property type="entry name" value="STHK_ChrS"/>
    <property type="match status" value="1"/>
</dbReference>
<dbReference type="Gene3D" id="1.20.5.1930">
    <property type="match status" value="1"/>
</dbReference>
<dbReference type="GO" id="GO:0005737">
    <property type="term" value="C:cytoplasm"/>
    <property type="evidence" value="ECO:0007669"/>
    <property type="project" value="UniProtKB-SubCell"/>
</dbReference>
<evidence type="ECO:0000256" key="4">
    <source>
        <dbReference type="ARBA" id="ARBA00012438"/>
    </source>
</evidence>
<keyword evidence="17" id="KW-0472">Membrane</keyword>
<dbReference type="InterPro" id="IPR050482">
    <property type="entry name" value="Sensor_HK_TwoCompSys"/>
</dbReference>
<dbReference type="InterPro" id="IPR005467">
    <property type="entry name" value="His_kinase_dom"/>
</dbReference>
<dbReference type="Gene3D" id="3.30.565.10">
    <property type="entry name" value="Histidine kinase-like ATPase, C-terminal domain"/>
    <property type="match status" value="1"/>
</dbReference>
<dbReference type="EC" id="2.7.13.3" evidence="4"/>
<evidence type="ECO:0000256" key="6">
    <source>
        <dbReference type="ARBA" id="ARBA00022485"/>
    </source>
</evidence>
<comment type="subcellular location">
    <subcellularLocation>
        <location evidence="3">Cytoplasm</location>
    </subcellularLocation>
</comment>
<evidence type="ECO:0000256" key="2">
    <source>
        <dbReference type="ARBA" id="ARBA00001966"/>
    </source>
</evidence>
<dbReference type="CDD" id="cd16917">
    <property type="entry name" value="HATPase_UhpB-NarQ-NarX-like"/>
    <property type="match status" value="1"/>
</dbReference>
<dbReference type="PROSITE" id="PS50109">
    <property type="entry name" value="HIS_KIN"/>
    <property type="match status" value="1"/>
</dbReference>
<dbReference type="GO" id="GO:0051539">
    <property type="term" value="F:4 iron, 4 sulfur cluster binding"/>
    <property type="evidence" value="ECO:0007669"/>
    <property type="project" value="UniProtKB-KW"/>
</dbReference>
<keyword evidence="12" id="KW-0902">Two-component regulatory system</keyword>
<evidence type="ECO:0000256" key="14">
    <source>
        <dbReference type="ARBA" id="ARBA00024827"/>
    </source>
</evidence>
<evidence type="ECO:0000256" key="17">
    <source>
        <dbReference type="SAM" id="Phobius"/>
    </source>
</evidence>
<dbReference type="EMBL" id="BOOI01000023">
    <property type="protein sequence ID" value="GIH84369.1"/>
    <property type="molecule type" value="Genomic_DNA"/>
</dbReference>
<dbReference type="InterPro" id="IPR017205">
    <property type="entry name" value="Sig_transdc_His_kinase_ChrS"/>
</dbReference>
<keyword evidence="11" id="KW-0408">Iron</keyword>
<dbReference type="InterPro" id="IPR036890">
    <property type="entry name" value="HATPase_C_sf"/>
</dbReference>